<evidence type="ECO:0000313" key="2">
    <source>
        <dbReference type="EMBL" id="KAK2073169.1"/>
    </source>
</evidence>
<comment type="caution">
    <text evidence="2">The sequence shown here is derived from an EMBL/GenBank/DDBJ whole genome shotgun (WGS) entry which is preliminary data.</text>
</comment>
<keyword evidence="3" id="KW-1185">Reference proteome</keyword>
<gene>
    <name evidence="2" type="ORF">P8C59_007467</name>
</gene>
<protein>
    <submittedName>
        <fullName evidence="2">Uncharacterized protein</fullName>
    </submittedName>
</protein>
<organism evidence="2 3">
    <name type="scientific">Phyllachora maydis</name>
    <dbReference type="NCBI Taxonomy" id="1825666"/>
    <lineage>
        <taxon>Eukaryota</taxon>
        <taxon>Fungi</taxon>
        <taxon>Dikarya</taxon>
        <taxon>Ascomycota</taxon>
        <taxon>Pezizomycotina</taxon>
        <taxon>Sordariomycetes</taxon>
        <taxon>Sordariomycetidae</taxon>
        <taxon>Phyllachorales</taxon>
        <taxon>Phyllachoraceae</taxon>
        <taxon>Phyllachora</taxon>
    </lineage>
</organism>
<sequence length="106" mass="11604">MNGPGSTIRLKPAPVGRRQGAAAPSRATRQHPYSWKRCLYLNRLCDLLAAWEAGLGLHGVSVEPNHRRDARQMALRELQCIIDRFGLAGSEGRARSPSIAASPDFV</sequence>
<dbReference type="EMBL" id="JAQQPM010000006">
    <property type="protein sequence ID" value="KAK2073169.1"/>
    <property type="molecule type" value="Genomic_DNA"/>
</dbReference>
<reference evidence="2" key="1">
    <citation type="journal article" date="2023" name="Mol. Plant Microbe Interact.">
        <title>Elucidating the Obligate Nature and Biological Capacity of an Invasive Fungal Corn Pathogen.</title>
        <authorList>
            <person name="MacCready J.S."/>
            <person name="Roggenkamp E.M."/>
            <person name="Gdanetz K."/>
            <person name="Chilvers M.I."/>
        </authorList>
    </citation>
    <scope>NUCLEOTIDE SEQUENCE</scope>
    <source>
        <strain evidence="2">PM02</strain>
    </source>
</reference>
<feature type="region of interest" description="Disordered" evidence="1">
    <location>
        <begin position="1"/>
        <end position="30"/>
    </location>
</feature>
<dbReference type="Proteomes" id="UP001217918">
    <property type="component" value="Unassembled WGS sequence"/>
</dbReference>
<evidence type="ECO:0000313" key="3">
    <source>
        <dbReference type="Proteomes" id="UP001217918"/>
    </source>
</evidence>
<accession>A0AAD9MDK5</accession>
<proteinExistence type="predicted"/>
<evidence type="ECO:0000256" key="1">
    <source>
        <dbReference type="SAM" id="MobiDB-lite"/>
    </source>
</evidence>
<dbReference type="AlphaFoldDB" id="A0AAD9MDK5"/>
<name>A0AAD9MDK5_9PEZI</name>